<dbReference type="InParanoid" id="S8DGU2"/>
<name>S8DGU2_FOMSC</name>
<accession>S8DGU2</accession>
<gene>
    <name evidence="1" type="ORF">FOMPIDRAFT_1026705</name>
</gene>
<proteinExistence type="predicted"/>
<keyword evidence="2" id="KW-1185">Reference proteome</keyword>
<dbReference type="EMBL" id="KE504372">
    <property type="protein sequence ID" value="EPS92731.1"/>
    <property type="molecule type" value="Genomic_DNA"/>
</dbReference>
<protein>
    <recommendedName>
        <fullName evidence="3">FAD-binding domain-containing protein</fullName>
    </recommendedName>
</protein>
<organism evidence="1 2">
    <name type="scientific">Fomitopsis schrenkii</name>
    <name type="common">Brown rot fungus</name>
    <dbReference type="NCBI Taxonomy" id="2126942"/>
    <lineage>
        <taxon>Eukaryota</taxon>
        <taxon>Fungi</taxon>
        <taxon>Dikarya</taxon>
        <taxon>Basidiomycota</taxon>
        <taxon>Agaricomycotina</taxon>
        <taxon>Agaricomycetes</taxon>
        <taxon>Polyporales</taxon>
        <taxon>Fomitopsis</taxon>
    </lineage>
</organism>
<reference evidence="1 2" key="1">
    <citation type="journal article" date="2012" name="Science">
        <title>The Paleozoic origin of enzymatic lignin decomposition reconstructed from 31 fungal genomes.</title>
        <authorList>
            <person name="Floudas D."/>
            <person name="Binder M."/>
            <person name="Riley R."/>
            <person name="Barry K."/>
            <person name="Blanchette R.A."/>
            <person name="Henrissat B."/>
            <person name="Martinez A.T."/>
            <person name="Otillar R."/>
            <person name="Spatafora J.W."/>
            <person name="Yadav J.S."/>
            <person name="Aerts A."/>
            <person name="Benoit I."/>
            <person name="Boyd A."/>
            <person name="Carlson A."/>
            <person name="Copeland A."/>
            <person name="Coutinho P.M."/>
            <person name="de Vries R.P."/>
            <person name="Ferreira P."/>
            <person name="Findley K."/>
            <person name="Foster B."/>
            <person name="Gaskell J."/>
            <person name="Glotzer D."/>
            <person name="Gorecki P."/>
            <person name="Heitman J."/>
            <person name="Hesse C."/>
            <person name="Hori C."/>
            <person name="Igarashi K."/>
            <person name="Jurgens J.A."/>
            <person name="Kallen N."/>
            <person name="Kersten P."/>
            <person name="Kohler A."/>
            <person name="Kuees U."/>
            <person name="Kumar T.K.A."/>
            <person name="Kuo A."/>
            <person name="LaButti K."/>
            <person name="Larrondo L.F."/>
            <person name="Lindquist E."/>
            <person name="Ling A."/>
            <person name="Lombard V."/>
            <person name="Lucas S."/>
            <person name="Lundell T."/>
            <person name="Martin R."/>
            <person name="McLaughlin D.J."/>
            <person name="Morgenstern I."/>
            <person name="Morin E."/>
            <person name="Murat C."/>
            <person name="Nagy L.G."/>
            <person name="Nolan M."/>
            <person name="Ohm R.A."/>
            <person name="Patyshakuliyeva A."/>
            <person name="Rokas A."/>
            <person name="Ruiz-Duenas F.J."/>
            <person name="Sabat G."/>
            <person name="Salamov A."/>
            <person name="Samejima M."/>
            <person name="Schmutz J."/>
            <person name="Slot J.C."/>
            <person name="St John F."/>
            <person name="Stenlid J."/>
            <person name="Sun H."/>
            <person name="Sun S."/>
            <person name="Syed K."/>
            <person name="Tsang A."/>
            <person name="Wiebenga A."/>
            <person name="Young D."/>
            <person name="Pisabarro A."/>
            <person name="Eastwood D.C."/>
            <person name="Martin F."/>
            <person name="Cullen D."/>
            <person name="Grigoriev I.V."/>
            <person name="Hibbett D.S."/>
        </authorList>
    </citation>
    <scope>NUCLEOTIDE SEQUENCE</scope>
    <source>
        <strain evidence="2">FP-58527</strain>
    </source>
</reference>
<dbReference type="HOGENOM" id="CLU_2606060_0_0_1"/>
<dbReference type="Proteomes" id="UP000015241">
    <property type="component" value="Unassembled WGS sequence"/>
</dbReference>
<dbReference type="OrthoDB" id="5428495at2759"/>
<evidence type="ECO:0000313" key="1">
    <source>
        <dbReference type="EMBL" id="EPS92731.1"/>
    </source>
</evidence>
<sequence>MSSFARSSTAYCSRDANVALTLAEAGHRVRVIEKRGLGVPAGGVRVPPNASKLLARWVPREDLLRIGVPCTGSPLRYRE</sequence>
<evidence type="ECO:0008006" key="3">
    <source>
        <dbReference type="Google" id="ProtNLM"/>
    </source>
</evidence>
<dbReference type="STRING" id="743788.S8DGU2"/>
<dbReference type="AlphaFoldDB" id="S8DGU2"/>
<evidence type="ECO:0000313" key="2">
    <source>
        <dbReference type="Proteomes" id="UP000015241"/>
    </source>
</evidence>